<keyword evidence="2" id="KW-1185">Reference proteome</keyword>
<reference evidence="1" key="1">
    <citation type="submission" date="2023-04" db="EMBL/GenBank/DDBJ databases">
        <title>Draft Genome sequencing of Naganishia species isolated from polar environments using Oxford Nanopore Technology.</title>
        <authorList>
            <person name="Leo P."/>
            <person name="Venkateswaran K."/>
        </authorList>
    </citation>
    <scope>NUCLEOTIDE SEQUENCE</scope>
    <source>
        <strain evidence="1">MNA-CCFEE 5423</strain>
    </source>
</reference>
<accession>A0ACC2W0E0</accession>
<gene>
    <name evidence="1" type="ORF">QFC21_002093</name>
</gene>
<evidence type="ECO:0000313" key="1">
    <source>
        <dbReference type="EMBL" id="KAJ9104595.1"/>
    </source>
</evidence>
<comment type="caution">
    <text evidence="1">The sequence shown here is derived from an EMBL/GenBank/DDBJ whole genome shotgun (WGS) entry which is preliminary data.</text>
</comment>
<name>A0ACC2W0E0_9TREE</name>
<proteinExistence type="predicted"/>
<protein>
    <submittedName>
        <fullName evidence="1">Uncharacterized protein</fullName>
    </submittedName>
</protein>
<evidence type="ECO:0000313" key="2">
    <source>
        <dbReference type="Proteomes" id="UP001227268"/>
    </source>
</evidence>
<dbReference type="Proteomes" id="UP001227268">
    <property type="component" value="Unassembled WGS sequence"/>
</dbReference>
<sequence length="105" mass="11636">MATFASLAAPFGGFFASGFKRAFDIKDFGHSIPGHGGMTDRMDCQFMMGLFAYVYYSSLIRVHHVSVGQVIQTIVNSLSVAEQLEVFHDLRRYLKGQGINVVEKA</sequence>
<organism evidence="1 2">
    <name type="scientific">Naganishia friedmannii</name>
    <dbReference type="NCBI Taxonomy" id="89922"/>
    <lineage>
        <taxon>Eukaryota</taxon>
        <taxon>Fungi</taxon>
        <taxon>Dikarya</taxon>
        <taxon>Basidiomycota</taxon>
        <taxon>Agaricomycotina</taxon>
        <taxon>Tremellomycetes</taxon>
        <taxon>Filobasidiales</taxon>
        <taxon>Filobasidiaceae</taxon>
        <taxon>Naganishia</taxon>
    </lineage>
</organism>
<dbReference type="EMBL" id="JASBWT010000005">
    <property type="protein sequence ID" value="KAJ9104595.1"/>
    <property type="molecule type" value="Genomic_DNA"/>
</dbReference>